<keyword evidence="7 9" id="KW-1133">Transmembrane helix</keyword>
<feature type="transmembrane region" description="Helical" evidence="9">
    <location>
        <begin position="869"/>
        <end position="887"/>
    </location>
</feature>
<sequence length="1048" mass="112516">MAKFFIERPIFAWVIAIFIMVIGAVSITQLPVAQYPTVAPPTIQVTVAYPGATAQTLEDNVLSVIEREMNGATGLAYMETTSQANGTGTIVLSFEPGTNDDLAQVDVQNRLSRATPRLPAAVTQQGVRVEKSRSNFLLFSILTSDNPDINIDALNDYAARNVVPELQRLPGVGGVTQFGSERAMRIWIDPAKLKGFNLSLDQVNASIRAQNVQVSAGNLGELPSPAGQTISATIVVKGQLSTPEEFGNVILRANTDGSTVRLKDVARIELGAQTYNFSGRLNGSPSVGMGVQLTSSANALATADAVKSKLAELQRYFPQGVAYTIPYDTSTFISVSIEKVVYTLLEAIGLVFLVMFLFLQNFRYTIIPTIVVPVALLGTFGALLAMGFSINVLTMFGMVLVIGIVVDDAIVVVENVERIMAEEGLPPLQATRKAMGQISSAVIGMTVVLVSVFVPLAFFAGSTGNIYRQFAVTMATSIAFSAFLALSLTPALCATLLKPVTEGHHDKTGFFGWFNRSFKHATHSYESFLARLVRRSGRMMIIYAVLLGAVAVVYMRLPTSFLPNEDQGFLISNVQLPPGASQERTRAALTKVEEFMLKQPEVRDIVTVSGFSFSGQGQNAGLAFITLKDWSERPGPDQTAQAVAGRAMGALGGFRDAFIFTLSPPPIPELGSASGFTFRLQDRGSKGHDALLAARNQLLGMASQSKVLAAVRPDGMEDAPQMQIDIDRDKANALGVSYDRIASALATALGSTYVNDFPNQGRLQRVVVQADGFARMQPESVLDIPILNDKGQVLPLSTFASTRWITGAMQTVRYNGYPSMKIAGDAAPGYSTGDAMAEMERLASQLPEGFSFEWTGQSREEKLAGSQALVLYAFALLAVFLCLAALYESWSIPFSVMLVVPLGVLGVVLGVLLRGMANDVYFQIGLVTIIGLSAKNAILIVEFAKDLQAQGKNIIEAALEAAHLRFRPIVMTSLAFTLGVVPLYLASGASSASQRAIGTGVVGGMITGTLLAVVFVPVFFVVVRSFFKGSRRQQEHDAQQALQHRGEA</sequence>
<dbReference type="NCBIfam" id="NF000282">
    <property type="entry name" value="RND_permease_1"/>
    <property type="match status" value="1"/>
</dbReference>
<dbReference type="PANTHER" id="PTHR32063">
    <property type="match status" value="1"/>
</dbReference>
<keyword evidence="6 9" id="KW-0812">Transmembrane</keyword>
<keyword evidence="3 9" id="KW-0813">Transport</keyword>
<dbReference type="GO" id="GO:0015562">
    <property type="term" value="F:efflux transmembrane transporter activity"/>
    <property type="evidence" value="ECO:0007669"/>
    <property type="project" value="InterPro"/>
</dbReference>
<evidence type="ECO:0000256" key="9">
    <source>
        <dbReference type="RuleBase" id="RU364070"/>
    </source>
</evidence>
<dbReference type="GO" id="GO:0042910">
    <property type="term" value="F:xenobiotic transmembrane transporter activity"/>
    <property type="evidence" value="ECO:0007669"/>
    <property type="project" value="TreeGrafter"/>
</dbReference>
<dbReference type="NCBIfam" id="TIGR00915">
    <property type="entry name" value="2A0602"/>
    <property type="match status" value="1"/>
</dbReference>
<dbReference type="RefSeq" id="WP_012655389.1">
    <property type="nucleotide sequence ID" value="NC_011992.1"/>
</dbReference>
<evidence type="ECO:0000313" key="10">
    <source>
        <dbReference type="EMBL" id="ACM31801.1"/>
    </source>
</evidence>
<evidence type="ECO:0000256" key="8">
    <source>
        <dbReference type="ARBA" id="ARBA00023136"/>
    </source>
</evidence>
<feature type="transmembrane region" description="Helical" evidence="9">
    <location>
        <begin position="392"/>
        <end position="413"/>
    </location>
</feature>
<evidence type="ECO:0000256" key="4">
    <source>
        <dbReference type="ARBA" id="ARBA00022475"/>
    </source>
</evidence>
<dbReference type="InterPro" id="IPR001036">
    <property type="entry name" value="Acrflvin-R"/>
</dbReference>
<keyword evidence="8 9" id="KW-0472">Membrane</keyword>
<comment type="subcellular location">
    <subcellularLocation>
        <location evidence="1 9">Cell inner membrane</location>
        <topology evidence="1 9">Multi-pass membrane protein</topology>
    </subcellularLocation>
</comment>
<dbReference type="FunFam" id="3.30.70.1430:FF:000001">
    <property type="entry name" value="Efflux pump membrane transporter"/>
    <property type="match status" value="1"/>
</dbReference>
<dbReference type="GO" id="GO:0009636">
    <property type="term" value="P:response to toxic substance"/>
    <property type="evidence" value="ECO:0007669"/>
    <property type="project" value="UniProtKB-ARBA"/>
</dbReference>
<feature type="transmembrane region" description="Helical" evidence="9">
    <location>
        <begin position="340"/>
        <end position="359"/>
    </location>
</feature>
<keyword evidence="11" id="KW-1185">Reference proteome</keyword>
<feature type="transmembrane region" description="Helical" evidence="9">
    <location>
        <begin position="964"/>
        <end position="985"/>
    </location>
</feature>
<dbReference type="PANTHER" id="PTHR32063:SF13">
    <property type="entry name" value="MULTIDRUG EFFLUX PUMP SUBUNIT ACRB-RELATED"/>
    <property type="match status" value="1"/>
</dbReference>
<keyword evidence="5 9" id="KW-0997">Cell inner membrane</keyword>
<accession>A0A9J9QDH0</accession>
<dbReference type="AlphaFoldDB" id="A0A9J9QDH0"/>
<feature type="transmembrane region" description="Helical" evidence="9">
    <location>
        <begin position="894"/>
        <end position="914"/>
    </location>
</feature>
<dbReference type="Proteomes" id="UP000000450">
    <property type="component" value="Chromosome"/>
</dbReference>
<evidence type="ECO:0000256" key="3">
    <source>
        <dbReference type="ARBA" id="ARBA00022448"/>
    </source>
</evidence>
<evidence type="ECO:0000256" key="7">
    <source>
        <dbReference type="ARBA" id="ARBA00022989"/>
    </source>
</evidence>
<dbReference type="Pfam" id="PF00873">
    <property type="entry name" value="ACR_tran"/>
    <property type="match status" value="1"/>
</dbReference>
<evidence type="ECO:0000256" key="6">
    <source>
        <dbReference type="ARBA" id="ARBA00022692"/>
    </source>
</evidence>
<protein>
    <recommendedName>
        <fullName evidence="9">Efflux pump membrane transporter</fullName>
    </recommendedName>
</protein>
<feature type="transmembrane region" description="Helical" evidence="9">
    <location>
        <begin position="470"/>
        <end position="497"/>
    </location>
</feature>
<feature type="transmembrane region" description="Helical" evidence="9">
    <location>
        <begin position="540"/>
        <end position="557"/>
    </location>
</feature>
<organism evidence="10 11">
    <name type="scientific">Acidovorax ebreus (strain TPSY)</name>
    <name type="common">Diaphorobacter sp. (strain TPSY)</name>
    <dbReference type="NCBI Taxonomy" id="535289"/>
    <lineage>
        <taxon>Bacteria</taxon>
        <taxon>Pseudomonadati</taxon>
        <taxon>Pseudomonadota</taxon>
        <taxon>Betaproteobacteria</taxon>
        <taxon>Burkholderiales</taxon>
        <taxon>Comamonadaceae</taxon>
        <taxon>Diaphorobacter</taxon>
    </lineage>
</organism>
<dbReference type="EMBL" id="CP001392">
    <property type="protein sequence ID" value="ACM31801.1"/>
    <property type="molecule type" value="Genomic_DNA"/>
</dbReference>
<dbReference type="Gene3D" id="3.30.70.1440">
    <property type="entry name" value="Multidrug efflux transporter AcrB pore domain"/>
    <property type="match status" value="1"/>
</dbReference>
<name>A0A9J9QDH0_ACIET</name>
<dbReference type="Gene3D" id="3.30.70.1430">
    <property type="entry name" value="Multidrug efflux transporter AcrB pore domain"/>
    <property type="match status" value="2"/>
</dbReference>
<comment type="similarity">
    <text evidence="2 9">Belongs to the resistance-nodulation-cell division (RND) (TC 2.A.6) family.</text>
</comment>
<feature type="transmembrane region" description="Helical" evidence="9">
    <location>
        <begin position="12"/>
        <end position="32"/>
    </location>
</feature>
<reference evidence="10 11" key="1">
    <citation type="journal article" date="2010" name="J. Bacteriol.">
        <title>Completed genome sequence of the anaerobic iron-oxidizing bacterium Acidovorax ebreus strain TPSY.</title>
        <authorList>
            <person name="Byrne-Bailey K.G."/>
            <person name="Weber K.A."/>
            <person name="Chair A.H."/>
            <person name="Bose S."/>
            <person name="Knox T."/>
            <person name="Spanbauer T.L."/>
            <person name="Chertkov O."/>
            <person name="Coates J.D."/>
        </authorList>
    </citation>
    <scope>NUCLEOTIDE SEQUENCE [LARGE SCALE GENOMIC DNA]</scope>
    <source>
        <strain evidence="10 11">TPSY</strain>
    </source>
</reference>
<dbReference type="InterPro" id="IPR027463">
    <property type="entry name" value="AcrB_DN_DC_subdom"/>
</dbReference>
<dbReference type="FunFam" id="1.20.1640.10:FF:000001">
    <property type="entry name" value="Efflux pump membrane transporter"/>
    <property type="match status" value="1"/>
</dbReference>
<dbReference type="FunFam" id="3.30.70.1430:FF:000002">
    <property type="entry name" value="Efflux pump membrane transporter"/>
    <property type="match status" value="1"/>
</dbReference>
<evidence type="ECO:0000256" key="2">
    <source>
        <dbReference type="ARBA" id="ARBA00010942"/>
    </source>
</evidence>
<feature type="transmembrane region" description="Helical" evidence="9">
    <location>
        <begin position="920"/>
        <end position="943"/>
    </location>
</feature>
<dbReference type="Gene3D" id="1.20.1640.10">
    <property type="entry name" value="Multidrug efflux transporter AcrB transmembrane domain"/>
    <property type="match status" value="2"/>
</dbReference>
<dbReference type="Gene3D" id="3.30.70.1320">
    <property type="entry name" value="Multidrug efflux transporter AcrB pore domain like"/>
    <property type="match status" value="1"/>
</dbReference>
<keyword evidence="4" id="KW-1003">Cell membrane</keyword>
<proteinExistence type="inferred from homology"/>
<dbReference type="GO" id="GO:0005886">
    <property type="term" value="C:plasma membrane"/>
    <property type="evidence" value="ECO:0007669"/>
    <property type="project" value="UniProtKB-SubCell"/>
</dbReference>
<dbReference type="KEGG" id="dia:Dtpsy_0317"/>
<dbReference type="SUPFAM" id="SSF82714">
    <property type="entry name" value="Multidrug efflux transporter AcrB TolC docking domain, DN and DC subdomains"/>
    <property type="match status" value="2"/>
</dbReference>
<feature type="transmembrane region" description="Helical" evidence="9">
    <location>
        <begin position="997"/>
        <end position="1023"/>
    </location>
</feature>
<evidence type="ECO:0000313" key="11">
    <source>
        <dbReference type="Proteomes" id="UP000000450"/>
    </source>
</evidence>
<gene>
    <name evidence="10" type="ordered locus">Dtpsy_0317</name>
</gene>
<dbReference type="Gene3D" id="3.30.2090.10">
    <property type="entry name" value="Multidrug efflux transporter AcrB TolC docking domain, DN and DC subdomains"/>
    <property type="match status" value="2"/>
</dbReference>
<feature type="transmembrane region" description="Helical" evidence="9">
    <location>
        <begin position="366"/>
        <end position="386"/>
    </location>
</feature>
<feature type="transmembrane region" description="Helical" evidence="9">
    <location>
        <begin position="434"/>
        <end position="458"/>
    </location>
</feature>
<dbReference type="SUPFAM" id="SSF82693">
    <property type="entry name" value="Multidrug efflux transporter AcrB pore domain, PN1, PN2, PC1 and PC2 subdomains"/>
    <property type="match status" value="4"/>
</dbReference>
<evidence type="ECO:0000256" key="5">
    <source>
        <dbReference type="ARBA" id="ARBA00022519"/>
    </source>
</evidence>
<evidence type="ECO:0000256" key="1">
    <source>
        <dbReference type="ARBA" id="ARBA00004429"/>
    </source>
</evidence>
<dbReference type="SUPFAM" id="SSF82866">
    <property type="entry name" value="Multidrug efflux transporter AcrB transmembrane domain"/>
    <property type="match status" value="2"/>
</dbReference>
<dbReference type="InterPro" id="IPR004764">
    <property type="entry name" value="MdtF-like"/>
</dbReference>
<dbReference type="PRINTS" id="PR00702">
    <property type="entry name" value="ACRIFLAVINRP"/>
</dbReference>